<dbReference type="InterPro" id="IPR000808">
    <property type="entry name" value="Mrp-like_CS"/>
</dbReference>
<dbReference type="KEGG" id="bbig:BBBOND_0301340"/>
<dbReference type="GO" id="GO:0016226">
    <property type="term" value="P:iron-sulfur cluster assembly"/>
    <property type="evidence" value="ECO:0007669"/>
    <property type="project" value="InterPro"/>
</dbReference>
<dbReference type="InterPro" id="IPR027417">
    <property type="entry name" value="P-loop_NTPase"/>
</dbReference>
<evidence type="ECO:0000313" key="3">
    <source>
        <dbReference type="EMBL" id="CDR96230.1"/>
    </source>
</evidence>
<dbReference type="OMA" id="SIHICTE"/>
<evidence type="ECO:0000313" key="4">
    <source>
        <dbReference type="Proteomes" id="UP000033188"/>
    </source>
</evidence>
<sequence>MYWKVRDIIAVHGCKGGVGKSTVAAGLALSLKNHGCTVGICDLDICGPNLAYILGADDSYVKWRRVELEDGAIKYDSHVPTTSIQAQKVSNAAENVRVSHDNDGFPTMAFERVEPITTSLLEPKVVHGIKLMSFAFIKSKQELGYAAFRGPVLDQIASELLLKTDWGELDYLILDLPPGTGDVIISILEEVTLSGLVAVSTPHGLG</sequence>
<dbReference type="InterPro" id="IPR033756">
    <property type="entry name" value="YlxH/NBP35"/>
</dbReference>
<dbReference type="Gene3D" id="3.40.50.300">
    <property type="entry name" value="P-loop containing nucleotide triphosphate hydrolases"/>
    <property type="match status" value="1"/>
</dbReference>
<dbReference type="Proteomes" id="UP000033188">
    <property type="component" value="Chromosome 3"/>
</dbReference>
<evidence type="ECO:0000256" key="2">
    <source>
        <dbReference type="ARBA" id="ARBA00022840"/>
    </source>
</evidence>
<dbReference type="RefSeq" id="XP_012768416.1">
    <property type="nucleotide sequence ID" value="XM_012912962.1"/>
</dbReference>
<dbReference type="GeneID" id="24564771"/>
<name>A0A061DDF4_BABBI</name>
<keyword evidence="2" id="KW-0067">ATP-binding</keyword>
<dbReference type="STRING" id="5866.A0A061DDF4"/>
<dbReference type="OrthoDB" id="1741334at2759"/>
<dbReference type="PANTHER" id="PTHR42961">
    <property type="entry name" value="IRON-SULFUR PROTEIN NUBPL"/>
    <property type="match status" value="1"/>
</dbReference>
<gene>
    <name evidence="3" type="ORF">BBBOND_0301340</name>
</gene>
<dbReference type="PROSITE" id="PS01215">
    <property type="entry name" value="MRP"/>
    <property type="match status" value="1"/>
</dbReference>
<accession>A0A061DDF4</accession>
<dbReference type="GO" id="GO:0005524">
    <property type="term" value="F:ATP binding"/>
    <property type="evidence" value="ECO:0007669"/>
    <property type="project" value="UniProtKB-KW"/>
</dbReference>
<dbReference type="GO" id="GO:0051539">
    <property type="term" value="F:4 iron, 4 sulfur cluster binding"/>
    <property type="evidence" value="ECO:0007669"/>
    <property type="project" value="TreeGrafter"/>
</dbReference>
<dbReference type="VEuPathDB" id="PiroplasmaDB:BBBOND_0301340"/>
<reference evidence="4" key="1">
    <citation type="journal article" date="2014" name="Nucleic Acids Res.">
        <title>The evolutionary dynamics of variant antigen genes in Babesia reveal a history of genomic innovation underlying host-parasite interaction.</title>
        <authorList>
            <person name="Jackson A.P."/>
            <person name="Otto T.D."/>
            <person name="Darby A."/>
            <person name="Ramaprasad A."/>
            <person name="Xia D."/>
            <person name="Echaide I.E."/>
            <person name="Farber M."/>
            <person name="Gahlot S."/>
            <person name="Gamble J."/>
            <person name="Gupta D."/>
            <person name="Gupta Y."/>
            <person name="Jackson L."/>
            <person name="Malandrin L."/>
            <person name="Malas T.B."/>
            <person name="Moussa E."/>
            <person name="Nair M."/>
            <person name="Reid A.J."/>
            <person name="Sanders M."/>
            <person name="Sharma J."/>
            <person name="Tracey A."/>
            <person name="Quail M.A."/>
            <person name="Weir W."/>
            <person name="Wastling J.M."/>
            <person name="Hall N."/>
            <person name="Willadsen P."/>
            <person name="Lingelbach K."/>
            <person name="Shiels B."/>
            <person name="Tait A."/>
            <person name="Berriman M."/>
            <person name="Allred D.R."/>
            <person name="Pain A."/>
        </authorList>
    </citation>
    <scope>NUCLEOTIDE SEQUENCE [LARGE SCALE GENOMIC DNA]</scope>
    <source>
        <strain evidence="4">Bond</strain>
    </source>
</reference>
<protein>
    <submittedName>
        <fullName evidence="3">Protein mrp homolog</fullName>
    </submittedName>
</protein>
<dbReference type="AlphaFoldDB" id="A0A061DDF4"/>
<keyword evidence="1" id="KW-0547">Nucleotide-binding</keyword>
<dbReference type="InterPro" id="IPR044304">
    <property type="entry name" value="NUBPL-like"/>
</dbReference>
<proteinExistence type="predicted"/>
<dbReference type="PANTHER" id="PTHR42961:SF2">
    <property type="entry name" value="IRON-SULFUR PROTEIN NUBPL"/>
    <property type="match status" value="1"/>
</dbReference>
<dbReference type="SUPFAM" id="SSF52540">
    <property type="entry name" value="P-loop containing nucleoside triphosphate hydrolases"/>
    <property type="match status" value="1"/>
</dbReference>
<dbReference type="EMBL" id="LK391709">
    <property type="protein sequence ID" value="CDR96230.1"/>
    <property type="molecule type" value="Genomic_DNA"/>
</dbReference>
<organism evidence="3 4">
    <name type="scientific">Babesia bigemina</name>
    <dbReference type="NCBI Taxonomy" id="5866"/>
    <lineage>
        <taxon>Eukaryota</taxon>
        <taxon>Sar</taxon>
        <taxon>Alveolata</taxon>
        <taxon>Apicomplexa</taxon>
        <taxon>Aconoidasida</taxon>
        <taxon>Piroplasmida</taxon>
        <taxon>Babesiidae</taxon>
        <taxon>Babesia</taxon>
    </lineage>
</organism>
<evidence type="ECO:0000256" key="1">
    <source>
        <dbReference type="ARBA" id="ARBA00022741"/>
    </source>
</evidence>
<keyword evidence="4" id="KW-1185">Reference proteome</keyword>
<dbReference type="Pfam" id="PF10609">
    <property type="entry name" value="ParA"/>
    <property type="match status" value="2"/>
</dbReference>